<feature type="binding site" evidence="3">
    <location>
        <position position="185"/>
    </location>
    <ligand>
        <name>Cu cation</name>
        <dbReference type="ChEBI" id="CHEBI:23378"/>
    </ligand>
</feature>
<dbReference type="OrthoDB" id="9811998at2"/>
<dbReference type="AlphaFoldDB" id="A0A1I4XBI1"/>
<dbReference type="EMBL" id="FOVI01000002">
    <property type="protein sequence ID" value="SFN23002.1"/>
    <property type="molecule type" value="Genomic_DNA"/>
</dbReference>
<feature type="binding site" evidence="3">
    <location>
        <position position="100"/>
    </location>
    <ligand>
        <name>Cu cation</name>
        <dbReference type="ChEBI" id="CHEBI:23378"/>
    </ligand>
</feature>
<dbReference type="PROSITE" id="PS51352">
    <property type="entry name" value="THIOREDOXIN_2"/>
    <property type="match status" value="1"/>
</dbReference>
<keyword evidence="2 3" id="KW-0186">Copper</keyword>
<dbReference type="InterPro" id="IPR013766">
    <property type="entry name" value="Thioredoxin_domain"/>
</dbReference>
<dbReference type="Gene3D" id="3.40.30.10">
    <property type="entry name" value="Glutaredoxin"/>
    <property type="match status" value="1"/>
</dbReference>
<accession>A0A1I4XBI1</accession>
<evidence type="ECO:0000256" key="4">
    <source>
        <dbReference type="PIRSR" id="PIRSR603782-2"/>
    </source>
</evidence>
<dbReference type="RefSeq" id="WP_091518736.1">
    <property type="nucleotide sequence ID" value="NZ_FOVI01000002.1"/>
</dbReference>
<keyword evidence="3" id="KW-0479">Metal-binding</keyword>
<feature type="disulfide bond" description="Redox-active" evidence="4">
    <location>
        <begin position="96"/>
        <end position="100"/>
    </location>
</feature>
<protein>
    <submittedName>
        <fullName evidence="7">Protein SCO1/2</fullName>
    </submittedName>
</protein>
<sequence length="232" mass="27147">MKDLFYRYRYLFLTIGVLSVIILSLFYNALKPEKQLPIYTPAMVNPELVDSLVQHKNNKMEHKIADFSFQNQNNKTITQKDYENTIYVADFFFTTCPTICPIMTDNMVWLQDKIKDMPNVKLLSFSVTPDIDTPEVLRKYADEKGVIDSKWNMVTGDKKDIYYLARQSFLAVKTETSGELYDMVHTENFILVDKNGRIRGFYDGTNLDKDKGDNTKNMQQLLEDIKWLNEKD</sequence>
<evidence type="ECO:0000256" key="2">
    <source>
        <dbReference type="ARBA" id="ARBA00023008"/>
    </source>
</evidence>
<dbReference type="PANTHER" id="PTHR12151:SF25">
    <property type="entry name" value="LINALOOL DEHYDRATASE_ISOMERASE DOMAIN-CONTAINING PROTEIN"/>
    <property type="match status" value="1"/>
</dbReference>
<evidence type="ECO:0000313" key="7">
    <source>
        <dbReference type="EMBL" id="SFN23002.1"/>
    </source>
</evidence>
<dbReference type="STRING" id="913024.SAMN05421741_102220"/>
<name>A0A1I4XBI1_9FLAO</name>
<dbReference type="SUPFAM" id="SSF52833">
    <property type="entry name" value="Thioredoxin-like"/>
    <property type="match status" value="1"/>
</dbReference>
<keyword evidence="4" id="KW-1015">Disulfide bond</keyword>
<dbReference type="Proteomes" id="UP000199036">
    <property type="component" value="Unassembled WGS sequence"/>
</dbReference>
<dbReference type="InterPro" id="IPR003782">
    <property type="entry name" value="SCO1/SenC"/>
</dbReference>
<feature type="transmembrane region" description="Helical" evidence="5">
    <location>
        <begin position="12"/>
        <end position="30"/>
    </location>
</feature>
<keyword evidence="5" id="KW-0472">Membrane</keyword>
<evidence type="ECO:0000256" key="1">
    <source>
        <dbReference type="ARBA" id="ARBA00010996"/>
    </source>
</evidence>
<feature type="binding site" evidence="3">
    <location>
        <position position="96"/>
    </location>
    <ligand>
        <name>Cu cation</name>
        <dbReference type="ChEBI" id="CHEBI:23378"/>
    </ligand>
</feature>
<proteinExistence type="inferred from homology"/>
<gene>
    <name evidence="7" type="ORF">SAMN05421741_102220</name>
</gene>
<dbReference type="InterPro" id="IPR036249">
    <property type="entry name" value="Thioredoxin-like_sf"/>
</dbReference>
<evidence type="ECO:0000256" key="3">
    <source>
        <dbReference type="PIRSR" id="PIRSR603782-1"/>
    </source>
</evidence>
<evidence type="ECO:0000259" key="6">
    <source>
        <dbReference type="PROSITE" id="PS51352"/>
    </source>
</evidence>
<reference evidence="8" key="1">
    <citation type="submission" date="2016-10" db="EMBL/GenBank/DDBJ databases">
        <authorList>
            <person name="Varghese N."/>
            <person name="Submissions S."/>
        </authorList>
    </citation>
    <scope>NUCLEOTIDE SEQUENCE [LARGE SCALE GENOMIC DNA]</scope>
    <source>
        <strain evidence="8">DS-12</strain>
    </source>
</reference>
<dbReference type="PANTHER" id="PTHR12151">
    <property type="entry name" value="ELECTRON TRANSPORT PROTIN SCO1/SENC FAMILY MEMBER"/>
    <property type="match status" value="1"/>
</dbReference>
<evidence type="ECO:0000313" key="8">
    <source>
        <dbReference type="Proteomes" id="UP000199036"/>
    </source>
</evidence>
<feature type="domain" description="Thioredoxin" evidence="6">
    <location>
        <begin position="58"/>
        <end position="230"/>
    </location>
</feature>
<evidence type="ECO:0000256" key="5">
    <source>
        <dbReference type="SAM" id="Phobius"/>
    </source>
</evidence>
<comment type="similarity">
    <text evidence="1">Belongs to the SCO1/2 family.</text>
</comment>
<dbReference type="CDD" id="cd02968">
    <property type="entry name" value="SCO"/>
    <property type="match status" value="1"/>
</dbReference>
<keyword evidence="5" id="KW-1133">Transmembrane helix</keyword>
<dbReference type="Pfam" id="PF02630">
    <property type="entry name" value="SCO1-SenC"/>
    <property type="match status" value="1"/>
</dbReference>
<organism evidence="7 8">
    <name type="scientific">Paenimyroides ummariense</name>
    <dbReference type="NCBI Taxonomy" id="913024"/>
    <lineage>
        <taxon>Bacteria</taxon>
        <taxon>Pseudomonadati</taxon>
        <taxon>Bacteroidota</taxon>
        <taxon>Flavobacteriia</taxon>
        <taxon>Flavobacteriales</taxon>
        <taxon>Flavobacteriaceae</taxon>
        <taxon>Paenimyroides</taxon>
    </lineage>
</organism>
<keyword evidence="8" id="KW-1185">Reference proteome</keyword>
<keyword evidence="5" id="KW-0812">Transmembrane</keyword>
<dbReference type="GO" id="GO:0046872">
    <property type="term" value="F:metal ion binding"/>
    <property type="evidence" value="ECO:0007669"/>
    <property type="project" value="UniProtKB-KW"/>
</dbReference>